<protein>
    <submittedName>
        <fullName evidence="6">Phototropic-responsive NPH3 family protein</fullName>
    </submittedName>
</protein>
<dbReference type="InterPro" id="IPR027356">
    <property type="entry name" value="NPH3_dom"/>
</dbReference>
<keyword evidence="3" id="KW-0175">Coiled coil</keyword>
<dbReference type="Proteomes" id="UP001140206">
    <property type="component" value="Chromosome 1"/>
</dbReference>
<evidence type="ECO:0000256" key="4">
    <source>
        <dbReference type="SAM" id="MobiDB-lite"/>
    </source>
</evidence>
<evidence type="ECO:0000256" key="2">
    <source>
        <dbReference type="PROSITE-ProRule" id="PRU00982"/>
    </source>
</evidence>
<feature type="region of interest" description="Disordered" evidence="4">
    <location>
        <begin position="1"/>
        <end position="41"/>
    </location>
</feature>
<evidence type="ECO:0000313" key="6">
    <source>
        <dbReference type="EMBL" id="KAJ4818575.1"/>
    </source>
</evidence>
<proteinExistence type="inferred from homology"/>
<evidence type="ECO:0000256" key="3">
    <source>
        <dbReference type="SAM" id="Coils"/>
    </source>
</evidence>
<comment type="caution">
    <text evidence="6">The sequence shown here is derived from an EMBL/GenBank/DDBJ whole genome shotgun (WGS) entry which is preliminary data.</text>
</comment>
<name>A0AAV8HPN6_9POAL</name>
<feature type="domain" description="NPH3" evidence="5">
    <location>
        <begin position="32"/>
        <end position="311"/>
    </location>
</feature>
<feature type="coiled-coil region" evidence="3">
    <location>
        <begin position="345"/>
        <end position="372"/>
    </location>
</feature>
<gene>
    <name evidence="6" type="ORF">LUZ62_031141</name>
</gene>
<keyword evidence="7" id="KW-1185">Reference proteome</keyword>
<organism evidence="6 7">
    <name type="scientific">Rhynchospora pubera</name>
    <dbReference type="NCBI Taxonomy" id="906938"/>
    <lineage>
        <taxon>Eukaryota</taxon>
        <taxon>Viridiplantae</taxon>
        <taxon>Streptophyta</taxon>
        <taxon>Embryophyta</taxon>
        <taxon>Tracheophyta</taxon>
        <taxon>Spermatophyta</taxon>
        <taxon>Magnoliopsida</taxon>
        <taxon>Liliopsida</taxon>
        <taxon>Poales</taxon>
        <taxon>Cyperaceae</taxon>
        <taxon>Cyperoideae</taxon>
        <taxon>Rhynchosporeae</taxon>
        <taxon>Rhynchospora</taxon>
    </lineage>
</organism>
<comment type="similarity">
    <text evidence="2">Belongs to the NPH3 family.</text>
</comment>
<dbReference type="PROSITE" id="PS51649">
    <property type="entry name" value="NPH3"/>
    <property type="match status" value="1"/>
</dbReference>
<evidence type="ECO:0000259" key="5">
    <source>
        <dbReference type="PROSITE" id="PS51649"/>
    </source>
</evidence>
<keyword evidence="1" id="KW-0833">Ubl conjugation pathway</keyword>
<dbReference type="AlphaFoldDB" id="A0AAV8HPN6"/>
<dbReference type="EMBL" id="JAMFTS010000001">
    <property type="protein sequence ID" value="KAJ4818575.1"/>
    <property type="molecule type" value="Genomic_DNA"/>
</dbReference>
<dbReference type="InterPro" id="IPR043454">
    <property type="entry name" value="NPH3/RPT2-like"/>
</dbReference>
<accession>A0AAV8HPN6</accession>
<dbReference type="PANTHER" id="PTHR32370">
    <property type="entry name" value="OS12G0117600 PROTEIN"/>
    <property type="match status" value="1"/>
</dbReference>
<evidence type="ECO:0000313" key="7">
    <source>
        <dbReference type="Proteomes" id="UP001140206"/>
    </source>
</evidence>
<dbReference type="Pfam" id="PF03000">
    <property type="entry name" value="NPH3"/>
    <property type="match status" value="1"/>
</dbReference>
<evidence type="ECO:0000256" key="1">
    <source>
        <dbReference type="ARBA" id="ARBA00022786"/>
    </source>
</evidence>
<sequence>MMKSPVQSPKKAPTSHDSTPTQSPNPKPRPNEQWLDEASMKDVDHFTKTVSAIKSKTGSSSRPDLLASVLSHYASKWLPELSSTSSGRFYGPPPPPESPTAAWLKKRLFVESLIAALPPEMNNKSMESAINCDFLLRLLRAGLMVGADQASLRELEARVGRRLEQASLSEVMVPAFGHTSGTLLDVSLVMRLVKGFLAAEERVSGAAMARVAKLVDAYLAEVALEAGLGVKEFEELARALPAHARATDDCLYRAMDTFLKAHPNTTKEERKTLCRLIDVRKLTSEASAHAIQNERLPVRSVMQVLFSEHTKLNRLTDWSGSFTGPRSPNPAQLDLSGRCPSKREALAHQQEIRRLREDVARLQVQCHALQAHVDRLMSDRRKKGTFFRWSTFFFGGADVAKVEDSETGAERQTPSNSKKGRPIPPPTTHGSSTATPTKWRKSLS</sequence>
<reference evidence="6" key="1">
    <citation type="submission" date="2022-08" db="EMBL/GenBank/DDBJ databases">
        <authorList>
            <person name="Marques A."/>
        </authorList>
    </citation>
    <scope>NUCLEOTIDE SEQUENCE</scope>
    <source>
        <strain evidence="6">RhyPub2mFocal</strain>
        <tissue evidence="6">Leaves</tissue>
    </source>
</reference>
<feature type="region of interest" description="Disordered" evidence="4">
    <location>
        <begin position="402"/>
        <end position="444"/>
    </location>
</feature>